<evidence type="ECO:0000313" key="2">
    <source>
        <dbReference type="EMBL" id="TCO57773.1"/>
    </source>
</evidence>
<evidence type="ECO:0000313" key="3">
    <source>
        <dbReference type="Proteomes" id="UP000294886"/>
    </source>
</evidence>
<sequence length="215" mass="23707">MKRIIYLTVAVFLIFSLIVTGCAKTGKEAQISNTENKTVQHLESSDTNTEEETAKKPENNNNTTSQPASNETNKIQDRVIWGTVIEVAGSTVTVNSSGEKIAVDVKDKGHNIEKGAFVRIEKDGDKVYVDVTKEGSKKEIKEGTDILGILKEAGENSIAVIISGKEETYKVTKETIMQKFGTTEGMTMYMKDKLTPGNWIRILVNKSGEILNIVY</sequence>
<evidence type="ECO:0008006" key="4">
    <source>
        <dbReference type="Google" id="ProtNLM"/>
    </source>
</evidence>
<proteinExistence type="predicted"/>
<organism evidence="2 3">
    <name type="scientific">Caldanaerobacter subterraneus</name>
    <dbReference type="NCBI Taxonomy" id="911092"/>
    <lineage>
        <taxon>Bacteria</taxon>
        <taxon>Bacillati</taxon>
        <taxon>Bacillota</taxon>
        <taxon>Clostridia</taxon>
        <taxon>Thermoanaerobacterales</taxon>
        <taxon>Thermoanaerobacteraceae</taxon>
        <taxon>Caldanaerobacter</taxon>
    </lineage>
</organism>
<dbReference type="Proteomes" id="UP000294886">
    <property type="component" value="Unassembled WGS sequence"/>
</dbReference>
<dbReference type="RefSeq" id="WP_132040604.1">
    <property type="nucleotide sequence ID" value="NZ_SLWU01000028.1"/>
</dbReference>
<name>A0A4R2JDQ4_9THEO</name>
<feature type="region of interest" description="Disordered" evidence="1">
    <location>
        <begin position="32"/>
        <end position="73"/>
    </location>
</feature>
<feature type="compositionally biased region" description="Polar residues" evidence="1">
    <location>
        <begin position="59"/>
        <end position="73"/>
    </location>
</feature>
<dbReference type="PROSITE" id="PS51257">
    <property type="entry name" value="PROKAR_LIPOPROTEIN"/>
    <property type="match status" value="1"/>
</dbReference>
<accession>A0A4R2JDQ4</accession>
<dbReference type="AlphaFoldDB" id="A0A4R2JDQ4"/>
<dbReference type="EMBL" id="SLWU01000028">
    <property type="protein sequence ID" value="TCO57773.1"/>
    <property type="molecule type" value="Genomic_DNA"/>
</dbReference>
<reference evidence="2 3" key="1">
    <citation type="submission" date="2019-03" db="EMBL/GenBank/DDBJ databases">
        <title>Genomic Encyclopedia of Type Strains, Phase IV (KMG-IV): sequencing the most valuable type-strain genomes for metagenomic binning, comparative biology and taxonomic classification.</title>
        <authorList>
            <person name="Goeker M."/>
        </authorList>
    </citation>
    <scope>NUCLEOTIDE SEQUENCE [LARGE SCALE GENOMIC DNA]</scope>
    <source>
        <strain evidence="2 3">DSM 13054</strain>
    </source>
</reference>
<evidence type="ECO:0000256" key="1">
    <source>
        <dbReference type="SAM" id="MobiDB-lite"/>
    </source>
</evidence>
<protein>
    <recommendedName>
        <fullName evidence="4">DUF3221 domain-containing protein</fullName>
    </recommendedName>
</protein>
<gene>
    <name evidence="2" type="ORF">EV203_1282</name>
</gene>
<comment type="caution">
    <text evidence="2">The sequence shown here is derived from an EMBL/GenBank/DDBJ whole genome shotgun (WGS) entry which is preliminary data.</text>
</comment>